<dbReference type="EMBL" id="BGZK01000141">
    <property type="protein sequence ID" value="GBP22516.1"/>
    <property type="molecule type" value="Genomic_DNA"/>
</dbReference>
<gene>
    <name evidence="1" type="ORF">EVAR_84753_1</name>
</gene>
<evidence type="ECO:0000313" key="2">
    <source>
        <dbReference type="Proteomes" id="UP000299102"/>
    </source>
</evidence>
<dbReference type="PANTHER" id="PTHR11439">
    <property type="entry name" value="GAG-POL-RELATED RETROTRANSPOSON"/>
    <property type="match status" value="1"/>
</dbReference>
<dbReference type="OrthoDB" id="413361at2759"/>
<keyword evidence="2" id="KW-1185">Reference proteome</keyword>
<organism evidence="1 2">
    <name type="scientific">Eumeta variegata</name>
    <name type="common">Bagworm moth</name>
    <name type="synonym">Eumeta japonica</name>
    <dbReference type="NCBI Taxonomy" id="151549"/>
    <lineage>
        <taxon>Eukaryota</taxon>
        <taxon>Metazoa</taxon>
        <taxon>Ecdysozoa</taxon>
        <taxon>Arthropoda</taxon>
        <taxon>Hexapoda</taxon>
        <taxon>Insecta</taxon>
        <taxon>Pterygota</taxon>
        <taxon>Neoptera</taxon>
        <taxon>Endopterygota</taxon>
        <taxon>Lepidoptera</taxon>
        <taxon>Glossata</taxon>
        <taxon>Ditrysia</taxon>
        <taxon>Tineoidea</taxon>
        <taxon>Psychidae</taxon>
        <taxon>Oiketicinae</taxon>
        <taxon>Eumeta</taxon>
    </lineage>
</organism>
<name>A0A4C1U9E5_EUMVA</name>
<reference evidence="1 2" key="1">
    <citation type="journal article" date="2019" name="Commun. Biol.">
        <title>The bagworm genome reveals a unique fibroin gene that provides high tensile strength.</title>
        <authorList>
            <person name="Kono N."/>
            <person name="Nakamura H."/>
            <person name="Ohtoshi R."/>
            <person name="Tomita M."/>
            <person name="Numata K."/>
            <person name="Arakawa K."/>
        </authorList>
    </citation>
    <scope>NUCLEOTIDE SEQUENCE [LARGE SCALE GENOMIC DNA]</scope>
</reference>
<dbReference type="AlphaFoldDB" id="A0A4C1U9E5"/>
<accession>A0A4C1U9E5</accession>
<protein>
    <submittedName>
        <fullName evidence="1">Retrovirus-related Pol polyprotein from transposon TNT 1-94</fullName>
    </submittedName>
</protein>
<dbReference type="STRING" id="151549.A0A4C1U9E5"/>
<sequence length="134" mass="15688">MYDIESASQCIDPNITRDGDKVMLDQEIYINELIARFRMSDRKPVKTLFEVRMKLDEKVEEKKLTDCPYQQAIGLSLYMTQGTRPDIFLAMNTLSRFNKNSKAALWTVVKRVFRYLQGSKDFKLIYTKDGNEKS</sequence>
<evidence type="ECO:0000313" key="1">
    <source>
        <dbReference type="EMBL" id="GBP22516.1"/>
    </source>
</evidence>
<dbReference type="Proteomes" id="UP000299102">
    <property type="component" value="Unassembled WGS sequence"/>
</dbReference>
<comment type="caution">
    <text evidence="1">The sequence shown here is derived from an EMBL/GenBank/DDBJ whole genome shotgun (WGS) entry which is preliminary data.</text>
</comment>
<proteinExistence type="predicted"/>